<keyword evidence="2" id="KW-1185">Reference proteome</keyword>
<name>A0ABY6JAP3_9BACT</name>
<evidence type="ECO:0000313" key="1">
    <source>
        <dbReference type="EMBL" id="UYQ95632.1"/>
    </source>
</evidence>
<organism evidence="1 2">
    <name type="scientific">Chitinophaga horti</name>
    <dbReference type="NCBI Taxonomy" id="2920382"/>
    <lineage>
        <taxon>Bacteria</taxon>
        <taxon>Pseudomonadati</taxon>
        <taxon>Bacteroidota</taxon>
        <taxon>Chitinophagia</taxon>
        <taxon>Chitinophagales</taxon>
        <taxon>Chitinophagaceae</taxon>
        <taxon>Chitinophaga</taxon>
    </lineage>
</organism>
<reference evidence="1" key="1">
    <citation type="submission" date="2022-10" db="EMBL/GenBank/DDBJ databases">
        <title>Chitinophaga sp. nov., isolated from soil.</title>
        <authorList>
            <person name="Jeon C.O."/>
        </authorList>
    </citation>
    <scope>NUCLEOTIDE SEQUENCE</scope>
    <source>
        <strain evidence="1">R8</strain>
    </source>
</reference>
<dbReference type="Proteomes" id="UP001162741">
    <property type="component" value="Chromosome"/>
</dbReference>
<protein>
    <submittedName>
        <fullName evidence="1">Uncharacterized protein</fullName>
    </submittedName>
</protein>
<sequence length="66" mass="7606">MIATTYTSDNHYAELPCSCNDISAYHWAGTDLFVLCLNNREIVRFYPSDTSGFLTWLRTKNIRQVA</sequence>
<gene>
    <name evidence="1" type="ORF">MKQ68_11015</name>
</gene>
<accession>A0ABY6JAP3</accession>
<dbReference type="RefSeq" id="WP_264283344.1">
    <property type="nucleotide sequence ID" value="NZ_CP107006.1"/>
</dbReference>
<evidence type="ECO:0000313" key="2">
    <source>
        <dbReference type="Proteomes" id="UP001162741"/>
    </source>
</evidence>
<proteinExistence type="predicted"/>
<dbReference type="EMBL" id="CP107006">
    <property type="protein sequence ID" value="UYQ95632.1"/>
    <property type="molecule type" value="Genomic_DNA"/>
</dbReference>